<feature type="region of interest" description="Disordered" evidence="3">
    <location>
        <begin position="678"/>
        <end position="702"/>
    </location>
</feature>
<keyword evidence="1" id="KW-0863">Zinc-finger</keyword>
<dbReference type="VEuPathDB" id="FungiDB:HGUI_03439"/>
<evidence type="ECO:0000256" key="1">
    <source>
        <dbReference type="PROSITE-ProRule" id="PRU00042"/>
    </source>
</evidence>
<dbReference type="SMART" id="SM00355">
    <property type="entry name" value="ZnF_C2H2"/>
    <property type="match status" value="2"/>
</dbReference>
<evidence type="ECO:0000259" key="4">
    <source>
        <dbReference type="PROSITE" id="PS50157"/>
    </source>
</evidence>
<feature type="region of interest" description="Disordered" evidence="3">
    <location>
        <begin position="465"/>
        <end position="499"/>
    </location>
</feature>
<feature type="compositionally biased region" description="Polar residues" evidence="3">
    <location>
        <begin position="476"/>
        <end position="499"/>
    </location>
</feature>
<keyword evidence="6" id="KW-1185">Reference proteome</keyword>
<dbReference type="Proteomes" id="UP000183365">
    <property type="component" value="Unassembled WGS sequence"/>
</dbReference>
<proteinExistence type="predicted"/>
<evidence type="ECO:0000256" key="3">
    <source>
        <dbReference type="SAM" id="MobiDB-lite"/>
    </source>
</evidence>
<feature type="region of interest" description="Disordered" evidence="3">
    <location>
        <begin position="626"/>
        <end position="664"/>
    </location>
</feature>
<dbReference type="EMBL" id="FQNF01000088">
    <property type="protein sequence ID" value="SGZ41239.1"/>
    <property type="molecule type" value="Genomic_DNA"/>
</dbReference>
<dbReference type="GO" id="GO:0008270">
    <property type="term" value="F:zinc ion binding"/>
    <property type="evidence" value="ECO:0007669"/>
    <property type="project" value="UniProtKB-KW"/>
</dbReference>
<feature type="compositionally biased region" description="Acidic residues" evidence="3">
    <location>
        <begin position="692"/>
        <end position="702"/>
    </location>
</feature>
<feature type="region of interest" description="Disordered" evidence="3">
    <location>
        <begin position="158"/>
        <end position="204"/>
    </location>
</feature>
<name>A0A1L0D283_9ASCO</name>
<keyword evidence="2" id="KW-0175">Coiled coil</keyword>
<feature type="compositionally biased region" description="Polar residues" evidence="3">
    <location>
        <begin position="632"/>
        <end position="664"/>
    </location>
</feature>
<dbReference type="InterPro" id="IPR013087">
    <property type="entry name" value="Znf_C2H2_type"/>
</dbReference>
<evidence type="ECO:0000313" key="5">
    <source>
        <dbReference type="EMBL" id="SGZ41239.1"/>
    </source>
</evidence>
<keyword evidence="1" id="KW-0479">Metal-binding</keyword>
<dbReference type="OrthoDB" id="9439903at2759"/>
<feature type="coiled-coil region" evidence="2">
    <location>
        <begin position="534"/>
        <end position="561"/>
    </location>
</feature>
<evidence type="ECO:0000256" key="2">
    <source>
        <dbReference type="SAM" id="Coils"/>
    </source>
</evidence>
<gene>
    <name evidence="5" type="ORF">HGUI_03439</name>
</gene>
<protein>
    <recommendedName>
        <fullName evidence="4">C2H2-type domain-containing protein</fullName>
    </recommendedName>
</protein>
<reference evidence="6" key="1">
    <citation type="submission" date="2016-11" db="EMBL/GenBank/DDBJ databases">
        <authorList>
            <person name="Guldener U."/>
        </authorList>
    </citation>
    <scope>NUCLEOTIDE SEQUENCE [LARGE SCALE GENOMIC DNA]</scope>
</reference>
<feature type="compositionally biased region" description="Polar residues" evidence="3">
    <location>
        <begin position="168"/>
        <end position="204"/>
    </location>
</feature>
<organism evidence="5 6">
    <name type="scientific">Hanseniaspora guilliermondii</name>
    <dbReference type="NCBI Taxonomy" id="56406"/>
    <lineage>
        <taxon>Eukaryota</taxon>
        <taxon>Fungi</taxon>
        <taxon>Dikarya</taxon>
        <taxon>Ascomycota</taxon>
        <taxon>Saccharomycotina</taxon>
        <taxon>Saccharomycetes</taxon>
        <taxon>Saccharomycodales</taxon>
        <taxon>Saccharomycodaceae</taxon>
        <taxon>Hanseniaspora</taxon>
    </lineage>
</organism>
<dbReference type="SUPFAM" id="SSF57667">
    <property type="entry name" value="beta-beta-alpha zinc fingers"/>
    <property type="match status" value="1"/>
</dbReference>
<dbReference type="InterPro" id="IPR036236">
    <property type="entry name" value="Znf_C2H2_sf"/>
</dbReference>
<sequence length="702" mass="80140">MNKFITKFKKLIHTKRHCEQKNTPDTHCQDEHITEQSLDNYSLFSEEQEEELPSSDEDEEFSLFPKPIVVDNTLSVNSTVIPCSYNESSHTQAANNFTSNYATQYNSFMNSDNNSNTNGLLLSSIISPNTQNKYFNNGISFNHNSYLSSKSIFSPQSIRSSPHEENLATPQFSKTPQMIPPSINNAKGNASQDNNEISPVSSSGNGTDVLPENFQLPEGVNYVCHYCDASFQVRGYLSRHIKKHAIVKEYTCPYYRHASEIRAYMEHNLNTKYFKNDEEANAARKKFQSMKHVCHKHNGEFWRKDTLMIHLKKKHYSVDRKTLKLVLEQKKFEQGPHVKTKPKIDARKLPGTCTCCDEHFANADDFCNNHVLKGMCPALPNGYSIKTNLDDEVEEKKGQNKCVLKLIKFSNNDARFIFTKSAVVEPEVFSNREVIDLIVDMAERKTPMSNNTPNDHKLTALSTNNSNVLSPLSSNERISPSMSMSKQTPLSVSNGPLTHQSTADTPIVEKLNDNRIVIHPDQVVPIDANKKRRKRRSKKEMAEYREKLAREKLQKEQMKTHDMNKTTPQVDMNHLIQSHPTQLQLLMQIYQQQNMMIQQQQMQLASQVYQQRTDDDYQALDDDHYTAHMDYSPNSTKSGTTDVSPSMAEQRSSNSSGSQRTYANKDLNTGYNMALQQKYGQSHHTGNKDTDYGEEMTMDGGF</sequence>
<evidence type="ECO:0000313" key="6">
    <source>
        <dbReference type="Proteomes" id="UP000183365"/>
    </source>
</evidence>
<feature type="domain" description="C2H2-type" evidence="4">
    <location>
        <begin position="222"/>
        <end position="249"/>
    </location>
</feature>
<dbReference type="AlphaFoldDB" id="A0A1L0D283"/>
<accession>A0A1L0D283</accession>
<dbReference type="PROSITE" id="PS00028">
    <property type="entry name" value="ZINC_FINGER_C2H2_1"/>
    <property type="match status" value="1"/>
</dbReference>
<dbReference type="PROSITE" id="PS50157">
    <property type="entry name" value="ZINC_FINGER_C2H2_2"/>
    <property type="match status" value="1"/>
</dbReference>
<keyword evidence="1" id="KW-0862">Zinc</keyword>
<feature type="compositionally biased region" description="Low complexity" evidence="3">
    <location>
        <begin position="465"/>
        <end position="475"/>
    </location>
</feature>